<dbReference type="GeneID" id="25736577"/>
<proteinExistence type="inferred from homology"/>
<keyword evidence="4" id="KW-1133">Transmembrane helix</keyword>
<feature type="transmembrane region" description="Helical" evidence="4">
    <location>
        <begin position="701"/>
        <end position="720"/>
    </location>
</feature>
<dbReference type="STRING" id="145388.A0A0D2MNH8"/>
<accession>A0A0D2MNH8</accession>
<comment type="similarity">
    <text evidence="1">Belongs to the glycosyltransferase 2 family.</text>
</comment>
<dbReference type="OrthoDB" id="546768at2759"/>
<dbReference type="RefSeq" id="XP_013903279.1">
    <property type="nucleotide sequence ID" value="XM_014047825.1"/>
</dbReference>
<evidence type="ECO:0000256" key="4">
    <source>
        <dbReference type="SAM" id="Phobius"/>
    </source>
</evidence>
<evidence type="ECO:0000259" key="5">
    <source>
        <dbReference type="Pfam" id="PF00535"/>
    </source>
</evidence>
<evidence type="ECO:0000256" key="1">
    <source>
        <dbReference type="ARBA" id="ARBA00006739"/>
    </source>
</evidence>
<name>A0A0D2MNH8_9CHLO</name>
<keyword evidence="4" id="KW-0472">Membrane</keyword>
<dbReference type="KEGG" id="mng:MNEG_3699"/>
<dbReference type="Pfam" id="PF00535">
    <property type="entry name" value="Glycos_transf_2"/>
    <property type="match status" value="1"/>
</dbReference>
<dbReference type="Gene3D" id="3.90.550.10">
    <property type="entry name" value="Spore Coat Polysaccharide Biosynthesis Protein SpsA, Chain A"/>
    <property type="match status" value="1"/>
</dbReference>
<keyword evidence="3" id="KW-0808">Transferase</keyword>
<evidence type="ECO:0000256" key="2">
    <source>
        <dbReference type="ARBA" id="ARBA00022676"/>
    </source>
</evidence>
<dbReference type="InterPro" id="IPR029044">
    <property type="entry name" value="Nucleotide-diphossugar_trans"/>
</dbReference>
<dbReference type="EMBL" id="KK100697">
    <property type="protein sequence ID" value="KIZ04260.1"/>
    <property type="molecule type" value="Genomic_DNA"/>
</dbReference>
<keyword evidence="4" id="KW-0812">Transmembrane</keyword>
<gene>
    <name evidence="6" type="ORF">MNEG_3699</name>
</gene>
<protein>
    <recommendedName>
        <fullName evidence="5">Glycosyltransferase 2-like domain-containing protein</fullName>
    </recommendedName>
</protein>
<keyword evidence="2" id="KW-0328">Glycosyltransferase</keyword>
<reference evidence="6 7" key="1">
    <citation type="journal article" date="2013" name="BMC Genomics">
        <title>Reconstruction of the lipid metabolism for the microalga Monoraphidium neglectum from its genome sequence reveals characteristics suitable for biofuel production.</title>
        <authorList>
            <person name="Bogen C."/>
            <person name="Al-Dilaimi A."/>
            <person name="Albersmeier A."/>
            <person name="Wichmann J."/>
            <person name="Grundmann M."/>
            <person name="Rupp O."/>
            <person name="Lauersen K.J."/>
            <person name="Blifernez-Klassen O."/>
            <person name="Kalinowski J."/>
            <person name="Goesmann A."/>
            <person name="Mussgnug J.H."/>
            <person name="Kruse O."/>
        </authorList>
    </citation>
    <scope>NUCLEOTIDE SEQUENCE [LARGE SCALE GENOMIC DNA]</scope>
    <source>
        <strain evidence="6 7">SAG 48.87</strain>
    </source>
</reference>
<dbReference type="PANTHER" id="PTHR43179">
    <property type="entry name" value="RHAMNOSYLTRANSFERASE WBBL"/>
    <property type="match status" value="1"/>
</dbReference>
<organism evidence="6 7">
    <name type="scientific">Monoraphidium neglectum</name>
    <dbReference type="NCBI Taxonomy" id="145388"/>
    <lineage>
        <taxon>Eukaryota</taxon>
        <taxon>Viridiplantae</taxon>
        <taxon>Chlorophyta</taxon>
        <taxon>core chlorophytes</taxon>
        <taxon>Chlorophyceae</taxon>
        <taxon>CS clade</taxon>
        <taxon>Sphaeropleales</taxon>
        <taxon>Selenastraceae</taxon>
        <taxon>Monoraphidium</taxon>
    </lineage>
</organism>
<dbReference type="CDD" id="cd00761">
    <property type="entry name" value="Glyco_tranf_GTA_type"/>
    <property type="match status" value="1"/>
</dbReference>
<keyword evidence="7" id="KW-1185">Reference proteome</keyword>
<dbReference type="GO" id="GO:0016757">
    <property type="term" value="F:glycosyltransferase activity"/>
    <property type="evidence" value="ECO:0007669"/>
    <property type="project" value="UniProtKB-KW"/>
</dbReference>
<dbReference type="AlphaFoldDB" id="A0A0D2MNH8"/>
<feature type="transmembrane region" description="Helical" evidence="4">
    <location>
        <begin position="732"/>
        <end position="755"/>
    </location>
</feature>
<dbReference type="Proteomes" id="UP000054498">
    <property type="component" value="Unassembled WGS sequence"/>
</dbReference>
<feature type="transmembrane region" description="Helical" evidence="4">
    <location>
        <begin position="819"/>
        <end position="836"/>
    </location>
</feature>
<evidence type="ECO:0000313" key="6">
    <source>
        <dbReference type="EMBL" id="KIZ04260.1"/>
    </source>
</evidence>
<dbReference type="InterPro" id="IPR001173">
    <property type="entry name" value="Glyco_trans_2-like"/>
</dbReference>
<evidence type="ECO:0000313" key="7">
    <source>
        <dbReference type="Proteomes" id="UP000054498"/>
    </source>
</evidence>
<evidence type="ECO:0000256" key="3">
    <source>
        <dbReference type="ARBA" id="ARBA00022679"/>
    </source>
</evidence>
<feature type="domain" description="Glycosyltransferase 2-like" evidence="5">
    <location>
        <begin position="456"/>
        <end position="567"/>
    </location>
</feature>
<dbReference type="PANTHER" id="PTHR43179:SF12">
    <property type="entry name" value="GALACTOFURANOSYLTRANSFERASE GLFT2"/>
    <property type="match status" value="1"/>
</dbReference>
<feature type="transmembrane region" description="Helical" evidence="4">
    <location>
        <begin position="842"/>
        <end position="859"/>
    </location>
</feature>
<sequence length="896" mass="96753">MANNSTFRLMVPDLPATIESFTAYTKSALFRQHADAAGLSITSSNLLETLRCAKVLHYTNYAEAGVVAGPTGSTGVYIPQDTAAHMLHKLLRAWELLPDYPAGVATETKHTKEQMEFLGARLNAMVKRVHKASPGGGSIMPTANQWWKREEGQERREAFEVLQRVWRASGQAGDEAACNKLKSNILSQYSSAFREWVAEEEARLQRDEAASGTLPAVGSARSPFRHKICHIWAHLAEAAVADGADFFVLLGDDIKVLERMLVPAVAACAPLASNFYSRRQQRGLPDVQGGGGIGGLGSGDFGSDEFGDGIGIARPSDGRGQERGWKAEIEAQFAAISEARDLPFGCACFCFSDTSFPVFPMFPVMHRWHLDTFGKLFPPQLVNQHGDPFLFELYRRWGASVFAPSASLINGVGGLGTARYCKQGAPWRDALLSDAIAVLGHALGPAAAGRQLRCLSVVVPTYRCNLGALRRITQLRTSPAARASLHTLVVVDDPSSPALADVQALQDWSPNHLVRVYVQLANMGASDARNPGMAQSFGDWNVLLDDDVAPDEQLLDAYLGATLRHPHAKVFVGLTQLPQPHSMQQHALVASQMTFFVSIAAREPTPPWGVTANLCVPGRSNNTVWFSGAYPKTAGGEDVDLCLRLKALAADKDTAIVAVPEAKAVHPFWGGVLRQVAGWASGDVLCLEALPHTTFRALPNWAEATLLLALSMAVSAPPLAGGLDGRGMGERLVLLAACAAAIMAVELTLGVVSVLPRVPAALAPPRRMAIAMLALVPALVQDLVRLRCKLARLRFTQICVCFDWMDGQSDHIAATQFGLLVRNVCWAVAVCCVLFWSRLSAGALALAGSFLTATVLLFARSQRIDHRRLFCRDYLSALRPLPLPEDGPVPFVVLAY</sequence>
<feature type="transmembrane region" description="Helical" evidence="4">
    <location>
        <begin position="767"/>
        <end position="784"/>
    </location>
</feature>
<dbReference type="SUPFAM" id="SSF53448">
    <property type="entry name" value="Nucleotide-diphospho-sugar transferases"/>
    <property type="match status" value="1"/>
</dbReference>